<dbReference type="CDD" id="cd01948">
    <property type="entry name" value="EAL"/>
    <property type="match status" value="1"/>
</dbReference>
<dbReference type="InterPro" id="IPR029787">
    <property type="entry name" value="Nucleotide_cyclase"/>
</dbReference>
<evidence type="ECO:0000259" key="3">
    <source>
        <dbReference type="PROSITE" id="PS50887"/>
    </source>
</evidence>
<dbReference type="PROSITE" id="PS50887">
    <property type="entry name" value="GGDEF"/>
    <property type="match status" value="1"/>
</dbReference>
<gene>
    <name evidence="4" type="ORF">TSYNT_7220</name>
</gene>
<dbReference type="RefSeq" id="WP_059032607.1">
    <property type="nucleotide sequence ID" value="NZ_DF977001.1"/>
</dbReference>
<dbReference type="InterPro" id="IPR035919">
    <property type="entry name" value="EAL_sf"/>
</dbReference>
<dbReference type="InterPro" id="IPR043128">
    <property type="entry name" value="Rev_trsase/Diguanyl_cyclase"/>
</dbReference>
<dbReference type="PANTHER" id="PTHR33121:SF70">
    <property type="entry name" value="SIGNALING PROTEIN YKOW"/>
    <property type="match status" value="1"/>
</dbReference>
<dbReference type="SMART" id="SM00267">
    <property type="entry name" value="GGDEF"/>
    <property type="match status" value="1"/>
</dbReference>
<proteinExistence type="predicted"/>
<keyword evidence="1" id="KW-1133">Transmembrane helix</keyword>
<keyword evidence="1" id="KW-0472">Membrane</keyword>
<dbReference type="SMART" id="SM00052">
    <property type="entry name" value="EAL"/>
    <property type="match status" value="1"/>
</dbReference>
<feature type="transmembrane region" description="Helical" evidence="1">
    <location>
        <begin position="371"/>
        <end position="396"/>
    </location>
</feature>
<dbReference type="InterPro" id="IPR001633">
    <property type="entry name" value="EAL_dom"/>
</dbReference>
<dbReference type="OrthoDB" id="9762141at2"/>
<dbReference type="Proteomes" id="UP000062160">
    <property type="component" value="Unassembled WGS sequence"/>
</dbReference>
<dbReference type="GO" id="GO:0071111">
    <property type="term" value="F:cyclic-guanylate-specific phosphodiesterase activity"/>
    <property type="evidence" value="ECO:0007669"/>
    <property type="project" value="InterPro"/>
</dbReference>
<dbReference type="EMBL" id="DF977001">
    <property type="protein sequence ID" value="GAQ25202.1"/>
    <property type="molecule type" value="Genomic_DNA"/>
</dbReference>
<evidence type="ECO:0000259" key="2">
    <source>
        <dbReference type="PROSITE" id="PS50883"/>
    </source>
</evidence>
<dbReference type="Pfam" id="PF00990">
    <property type="entry name" value="GGDEF"/>
    <property type="match status" value="1"/>
</dbReference>
<dbReference type="Pfam" id="PF00563">
    <property type="entry name" value="EAL"/>
    <property type="match status" value="1"/>
</dbReference>
<keyword evidence="1" id="KW-0812">Transmembrane</keyword>
<dbReference type="InterPro" id="IPR050706">
    <property type="entry name" value="Cyclic-di-GMP_PDE-like"/>
</dbReference>
<protein>
    <submittedName>
        <fullName evidence="4">Diguanylate cyclase (GGDEF) domain-containing protein</fullName>
    </submittedName>
</protein>
<evidence type="ECO:0000313" key="5">
    <source>
        <dbReference type="Proteomes" id="UP000062160"/>
    </source>
</evidence>
<dbReference type="NCBIfam" id="TIGR00254">
    <property type="entry name" value="GGDEF"/>
    <property type="match status" value="1"/>
</dbReference>
<name>A0A0U9HEF0_9FIRM</name>
<accession>A0A0U9HEF0</accession>
<sequence>MRKMGLKRNSIIVRLLLSMLVVLLIHTLILSANIRYGGTIDELNRNSINLLDEKVLNRKNHVQNEMIQRRSNIAKFEQDIQDEINSFLKEKGTDYAAFKQDSVLMSEFLERVVDEIVFTVRQSAVTGAFIVLDGENKENYPGIYIRDSDPLFNPSDNSDLSMEIGPSAAARKSKIALGMGWKPQFIFDKKDESSFFYYKPFETALMYPYADFSELGYWTHFTLNNYGTKVISYSIPLINKNGSVYGVIGIELDSDYIRKMLYYDEMAANKQGTYLLAITRDNGKTFENVTFSGSSFNKIFKSGTDISLTRKEEYKNIATINTGISNKDTIYGCIHYLDLYDNNTPFKEDKWALLGIVEEKNLFQPAERIRFYVAISLIFSLVLGFIVSILIGIWFIKPITDLVKEVKSSDPEMPITLTKTNIAEIDELARSVESLSTKVAESAAELSKIVGMMEVPICAFEHDLKNDKVLCTDAFFELTGAKREKNESGYISAEYFYKLLDEIRRCPEPDSEDVYCCENGSCGNRWLRIKVQKSDGKILGIIEDATREIMEKKKIEYERDRDLLTHLLNRRAFQAKVIKLLKEKDVKTAALVMWDLDNLKFVNDTYGHDFGDQYIKTAASVLNELSIYNGIVGRMSGDEFYAFIYGYEDKQQIKEIIKRVQNKLCNTILKLPDGKDLNITASAGIAWYPDDSTSYYELLKYADFAMYESKNGEKGSIGEFEKPVYNKKILFFNGKKEINNLIEEKLFDFVFQPIVIAKTGETFAYESLIRSKSAVLISSRAIVTLAGSQSRLYDMERITWFKTLETFKKYEKDFENAKIFINSIPNYILSDKDLAELENKFKRDLSRIVIEITENELTDERVFIKKQSLAKRWGCSLALDDFGSGYNIGIAFLTFYPDFVKLNMAVTRGIDKDINRQNFVRAILQYTKSRKVKLIAEGIETKEEMDTLIQLGADYLQGYYLGRPSLQPKKISPKIVQEILEQSNEHLAEP</sequence>
<dbReference type="SUPFAM" id="SSF141868">
    <property type="entry name" value="EAL domain-like"/>
    <property type="match status" value="1"/>
</dbReference>
<keyword evidence="5" id="KW-1185">Reference proteome</keyword>
<dbReference type="STRING" id="224999.GCA_001485475_01217"/>
<dbReference type="Gene3D" id="3.20.20.450">
    <property type="entry name" value="EAL domain"/>
    <property type="match status" value="1"/>
</dbReference>
<reference evidence="4" key="1">
    <citation type="journal article" date="2016" name="Genome Announc.">
        <title>Draft Genome Sequence of the Syntrophic Lactate-Degrading Bacterium Tepidanaerobacter syntrophicus JLT.</title>
        <authorList>
            <person name="Matsuura N."/>
            <person name="Ohashi A."/>
            <person name="Tourlousse D.M."/>
            <person name="Sekiguchi Y."/>
        </authorList>
    </citation>
    <scope>NUCLEOTIDE SEQUENCE [LARGE SCALE GENOMIC DNA]</scope>
    <source>
        <strain evidence="4">JL</strain>
    </source>
</reference>
<evidence type="ECO:0000313" key="4">
    <source>
        <dbReference type="EMBL" id="GAQ25202.1"/>
    </source>
</evidence>
<dbReference type="PROSITE" id="PS50883">
    <property type="entry name" value="EAL"/>
    <property type="match status" value="1"/>
</dbReference>
<feature type="domain" description="EAL" evidence="2">
    <location>
        <begin position="731"/>
        <end position="978"/>
    </location>
</feature>
<dbReference type="Gene3D" id="3.30.70.270">
    <property type="match status" value="1"/>
</dbReference>
<feature type="domain" description="GGDEF" evidence="3">
    <location>
        <begin position="587"/>
        <end position="722"/>
    </location>
</feature>
<dbReference type="SUPFAM" id="SSF55073">
    <property type="entry name" value="Nucleotide cyclase"/>
    <property type="match status" value="1"/>
</dbReference>
<dbReference type="AlphaFoldDB" id="A0A0U9HEF0"/>
<organism evidence="4">
    <name type="scientific">Tepidanaerobacter syntrophicus</name>
    <dbReference type="NCBI Taxonomy" id="224999"/>
    <lineage>
        <taxon>Bacteria</taxon>
        <taxon>Bacillati</taxon>
        <taxon>Bacillota</taxon>
        <taxon>Clostridia</taxon>
        <taxon>Thermosediminibacterales</taxon>
        <taxon>Tepidanaerobacteraceae</taxon>
        <taxon>Tepidanaerobacter</taxon>
    </lineage>
</organism>
<dbReference type="PANTHER" id="PTHR33121">
    <property type="entry name" value="CYCLIC DI-GMP PHOSPHODIESTERASE PDEF"/>
    <property type="match status" value="1"/>
</dbReference>
<dbReference type="CDD" id="cd01949">
    <property type="entry name" value="GGDEF"/>
    <property type="match status" value="1"/>
</dbReference>
<evidence type="ECO:0000256" key="1">
    <source>
        <dbReference type="SAM" id="Phobius"/>
    </source>
</evidence>
<dbReference type="InterPro" id="IPR000160">
    <property type="entry name" value="GGDEF_dom"/>
</dbReference>